<evidence type="ECO:0000256" key="8">
    <source>
        <dbReference type="ARBA" id="ARBA00022840"/>
    </source>
</evidence>
<keyword evidence="10 13" id="KW-0648">Protein biosynthesis</keyword>
<dbReference type="NCBIfam" id="TIGR00398">
    <property type="entry name" value="metG"/>
    <property type="match status" value="1"/>
</dbReference>
<dbReference type="InterPro" id="IPR033911">
    <property type="entry name" value="MetRS_core"/>
</dbReference>
<dbReference type="SUPFAM" id="SSF50249">
    <property type="entry name" value="Nucleic acid-binding proteins"/>
    <property type="match status" value="1"/>
</dbReference>
<comment type="function">
    <text evidence="1 13">Is required not only for elongation of protein synthesis but also for the initiation of all mRNA translation through initiator tRNA(fMet) aminoacylation.</text>
</comment>
<dbReference type="Pfam" id="PF01588">
    <property type="entry name" value="tRNA_bind"/>
    <property type="match status" value="1"/>
</dbReference>
<sequence>MEKVFYITTPIYYVNAEPHLGHAYTTVVADFLARWHRLDGYQTFFLTGTDEHGETVFRAAERAGEDPKAFVDRVSERFRRAWELLGIAYDDFIRTTEERHKKVVQYVLQKVYEAGDIYYGEYEGLYCVSCERFYTEKELVEGLCPIHGRPVERRKEGNYFFRMEKYREWLLGYLEDHPDLIRPEGYRNEVLAMLAEPIGDLSISRPKARVPWGIPLPWDEDHVTYVWFDALLNYVSALGYPEGERFKTFWPHAWHLIGKDILKPHAVFWPTMLKAAGIPMYRHLNVGGFLLGPDGRKMSKTLGNVVDPFSLAERYGRDAVRYYLLREIPYGQDTPVSEAALRTRYQADLADDLGNLVQRTRAMLFRFAEGRIPKPVAGEELAQGTELAGRLRGLVRELKFHLALEEVMAYVKALNRYINEKRPWELYKEDKEAAQAVLYRVVEGLRIASILLTPAMPEKMAELRRALGLKEAARLEEAETWGLAEPLPLPEEAPVLFPKEAKASKESEEKMEQIGIEDFAKVELRVAEVVAAEKHPNADKLLVLRLSLGKEERTVVSGIAQWYRPEELVGKKVVLVANLKPAKLRGIESQGMILAAQEGEALALVTVEGEVPPGAVVK</sequence>
<dbReference type="Proteomes" id="UP000831120">
    <property type="component" value="Chromosome"/>
</dbReference>
<dbReference type="InterPro" id="IPR015413">
    <property type="entry name" value="Methionyl/Leucyl_tRNA_Synth"/>
</dbReference>
<keyword evidence="7 13" id="KW-0547">Nucleotide-binding</keyword>
<evidence type="ECO:0000256" key="4">
    <source>
        <dbReference type="ARBA" id="ARBA00022490"/>
    </source>
</evidence>
<dbReference type="HAMAP" id="MF_01228">
    <property type="entry name" value="Met_tRNA_synth_type2"/>
    <property type="match status" value="1"/>
</dbReference>
<dbReference type="Gene3D" id="3.40.50.620">
    <property type="entry name" value="HUPs"/>
    <property type="match status" value="1"/>
</dbReference>
<evidence type="ECO:0000256" key="13">
    <source>
        <dbReference type="HAMAP-Rule" id="MF_01228"/>
    </source>
</evidence>
<dbReference type="PANTHER" id="PTHR43326">
    <property type="entry name" value="METHIONYL-TRNA SYNTHETASE"/>
    <property type="match status" value="1"/>
</dbReference>
<evidence type="ECO:0000259" key="14">
    <source>
        <dbReference type="PROSITE" id="PS50886"/>
    </source>
</evidence>
<dbReference type="Gene3D" id="2.40.50.140">
    <property type="entry name" value="Nucleic acid-binding proteins"/>
    <property type="match status" value="1"/>
</dbReference>
<dbReference type="PANTHER" id="PTHR43326:SF1">
    <property type="entry name" value="METHIONINE--TRNA LIGASE, MITOCHONDRIAL"/>
    <property type="match status" value="1"/>
</dbReference>
<comment type="cofactor">
    <cofactor evidence="13">
        <name>Zn(2+)</name>
        <dbReference type="ChEBI" id="CHEBI:29105"/>
    </cofactor>
    <text evidence="13">Binds 1 zinc ion per subunit.</text>
</comment>
<keyword evidence="13" id="KW-0479">Metal-binding</keyword>
<dbReference type="InterPro" id="IPR004495">
    <property type="entry name" value="Met-tRNA-synth_bsu_C"/>
</dbReference>
<dbReference type="CDD" id="cd02800">
    <property type="entry name" value="tRNA_bind_EcMetRS_like"/>
    <property type="match status" value="1"/>
</dbReference>
<feature type="binding site" evidence="13">
    <location>
        <position position="130"/>
    </location>
    <ligand>
        <name>Zn(2+)</name>
        <dbReference type="ChEBI" id="CHEBI:29105"/>
    </ligand>
</feature>
<organism evidence="15 16">
    <name type="scientific">Thermus brockianus</name>
    <dbReference type="NCBI Taxonomy" id="56956"/>
    <lineage>
        <taxon>Bacteria</taxon>
        <taxon>Thermotogati</taxon>
        <taxon>Deinococcota</taxon>
        <taxon>Deinococci</taxon>
        <taxon>Thermales</taxon>
        <taxon>Thermaceae</taxon>
        <taxon>Thermus</taxon>
    </lineage>
</organism>
<keyword evidence="11 13" id="KW-0030">Aminoacyl-tRNA synthetase</keyword>
<keyword evidence="16" id="KW-1185">Reference proteome</keyword>
<gene>
    <name evidence="13 15" type="primary">metG</name>
    <name evidence="15" type="ORF">TbrSNM41_07140</name>
</gene>
<dbReference type="GO" id="GO:0016874">
    <property type="term" value="F:ligase activity"/>
    <property type="evidence" value="ECO:0007669"/>
    <property type="project" value="UniProtKB-KW"/>
</dbReference>
<accession>A0ABM7XI60</accession>
<evidence type="ECO:0000256" key="10">
    <source>
        <dbReference type="ARBA" id="ARBA00022917"/>
    </source>
</evidence>
<feature type="binding site" evidence="13">
    <location>
        <position position="147"/>
    </location>
    <ligand>
        <name>Zn(2+)</name>
        <dbReference type="ChEBI" id="CHEBI:29105"/>
    </ligand>
</feature>
<feature type="binding site" evidence="13">
    <location>
        <position position="144"/>
    </location>
    <ligand>
        <name>Zn(2+)</name>
        <dbReference type="ChEBI" id="CHEBI:29105"/>
    </ligand>
</feature>
<comment type="subunit">
    <text evidence="3 13">Homodimer.</text>
</comment>
<evidence type="ECO:0000256" key="12">
    <source>
        <dbReference type="ARBA" id="ARBA00047364"/>
    </source>
</evidence>
<evidence type="ECO:0000313" key="16">
    <source>
        <dbReference type="Proteomes" id="UP000831120"/>
    </source>
</evidence>
<dbReference type="CDD" id="cd00814">
    <property type="entry name" value="MetRS_core"/>
    <property type="match status" value="1"/>
</dbReference>
<dbReference type="InterPro" id="IPR041872">
    <property type="entry name" value="Anticodon_Met"/>
</dbReference>
<dbReference type="InterPro" id="IPR002547">
    <property type="entry name" value="tRNA-bd_dom"/>
</dbReference>
<evidence type="ECO:0000256" key="7">
    <source>
        <dbReference type="ARBA" id="ARBA00022741"/>
    </source>
</evidence>
<comment type="subcellular location">
    <subcellularLocation>
        <location evidence="2 13">Cytoplasm</location>
    </subcellularLocation>
</comment>
<comment type="catalytic activity">
    <reaction evidence="12 13">
        <text>tRNA(Met) + L-methionine + ATP = L-methionyl-tRNA(Met) + AMP + diphosphate</text>
        <dbReference type="Rhea" id="RHEA:13481"/>
        <dbReference type="Rhea" id="RHEA-COMP:9667"/>
        <dbReference type="Rhea" id="RHEA-COMP:9698"/>
        <dbReference type="ChEBI" id="CHEBI:30616"/>
        <dbReference type="ChEBI" id="CHEBI:33019"/>
        <dbReference type="ChEBI" id="CHEBI:57844"/>
        <dbReference type="ChEBI" id="CHEBI:78442"/>
        <dbReference type="ChEBI" id="CHEBI:78530"/>
        <dbReference type="ChEBI" id="CHEBI:456215"/>
        <dbReference type="EC" id="6.1.1.10"/>
    </reaction>
</comment>
<protein>
    <recommendedName>
        <fullName evidence="13">Methionine--tRNA ligase</fullName>
        <ecNumber evidence="13">6.1.1.10</ecNumber>
    </recommendedName>
    <alternativeName>
        <fullName evidence="13">Methionyl-tRNA synthetase</fullName>
        <shortName evidence="13">MetRS</shortName>
    </alternativeName>
</protein>
<dbReference type="SUPFAM" id="SSF47323">
    <property type="entry name" value="Anticodon-binding domain of a subclass of class I aminoacyl-tRNA synthetases"/>
    <property type="match status" value="1"/>
</dbReference>
<dbReference type="Gene3D" id="1.10.730.10">
    <property type="entry name" value="Isoleucyl-tRNA Synthetase, Domain 1"/>
    <property type="match status" value="1"/>
</dbReference>
<feature type="binding site" evidence="13">
    <location>
        <position position="127"/>
    </location>
    <ligand>
        <name>Zn(2+)</name>
        <dbReference type="ChEBI" id="CHEBI:29105"/>
    </ligand>
</feature>
<dbReference type="SUPFAM" id="SSF52374">
    <property type="entry name" value="Nucleotidylyl transferase"/>
    <property type="match status" value="1"/>
</dbReference>
<dbReference type="InterPro" id="IPR012340">
    <property type="entry name" value="NA-bd_OB-fold"/>
</dbReference>
<evidence type="ECO:0000313" key="15">
    <source>
        <dbReference type="EMBL" id="BDG15980.1"/>
    </source>
</evidence>
<dbReference type="NCBIfam" id="NF008900">
    <property type="entry name" value="PRK12267.1"/>
    <property type="match status" value="1"/>
</dbReference>
<keyword evidence="8 13" id="KW-0067">ATP-binding</keyword>
<dbReference type="EMBL" id="AP025593">
    <property type="protein sequence ID" value="BDG15980.1"/>
    <property type="molecule type" value="Genomic_DNA"/>
</dbReference>
<proteinExistence type="inferred from homology"/>
<evidence type="ECO:0000256" key="6">
    <source>
        <dbReference type="ARBA" id="ARBA00022598"/>
    </source>
</evidence>
<name>A0ABM7XI60_THEBO</name>
<dbReference type="NCBIfam" id="TIGR00399">
    <property type="entry name" value="metG_C_term"/>
    <property type="match status" value="1"/>
</dbReference>
<comment type="caution">
    <text evidence="13">Lacks conserved residue(s) required for the propagation of feature annotation.</text>
</comment>
<comment type="similarity">
    <text evidence="13">Belongs to the class-I aminoacyl-tRNA synthetase family. MetG type 2A subfamily.</text>
</comment>
<keyword evidence="6 13" id="KW-0436">Ligase</keyword>
<dbReference type="PRINTS" id="PR01041">
    <property type="entry name" value="TRNASYNTHMET"/>
</dbReference>
<dbReference type="Pfam" id="PF09334">
    <property type="entry name" value="tRNA-synt_1g"/>
    <property type="match status" value="2"/>
</dbReference>
<dbReference type="PROSITE" id="PS50886">
    <property type="entry name" value="TRBD"/>
    <property type="match status" value="1"/>
</dbReference>
<dbReference type="InterPro" id="IPR023457">
    <property type="entry name" value="Met-tRNA_synth_2"/>
</dbReference>
<keyword evidence="13" id="KW-0862">Zinc</keyword>
<evidence type="ECO:0000256" key="2">
    <source>
        <dbReference type="ARBA" id="ARBA00004496"/>
    </source>
</evidence>
<dbReference type="InterPro" id="IPR014758">
    <property type="entry name" value="Met-tRNA_synth"/>
</dbReference>
<dbReference type="CDD" id="cd07957">
    <property type="entry name" value="Anticodon_Ia_Met"/>
    <property type="match status" value="1"/>
</dbReference>
<evidence type="ECO:0000256" key="9">
    <source>
        <dbReference type="ARBA" id="ARBA00022884"/>
    </source>
</evidence>
<dbReference type="InterPro" id="IPR014729">
    <property type="entry name" value="Rossmann-like_a/b/a_fold"/>
</dbReference>
<dbReference type="Pfam" id="PF19303">
    <property type="entry name" value="Anticodon_3"/>
    <property type="match status" value="1"/>
</dbReference>
<dbReference type="EC" id="6.1.1.10" evidence="13"/>
<keyword evidence="9 13" id="KW-0694">RNA-binding</keyword>
<dbReference type="Gene3D" id="2.170.220.10">
    <property type="match status" value="1"/>
</dbReference>
<dbReference type="InterPro" id="IPR009080">
    <property type="entry name" value="tRNAsynth_Ia_anticodon-bd"/>
</dbReference>
<reference evidence="15 16" key="1">
    <citation type="journal article" date="2022" name="Microbiol. Resour. Announc.">
        <title>Complete Genome Sequences of Thermus Strains Isolated from Senami Hot Spring in Japan.</title>
        <authorList>
            <person name="Miyazaki K."/>
        </authorList>
    </citation>
    <scope>NUCLEOTIDE SEQUENCE [LARGE SCALE GENOMIC DNA]</scope>
    <source>
        <strain evidence="15 16">SNM4-1</strain>
    </source>
</reference>
<feature type="short sequence motif" description="'KMSKS' region" evidence="13">
    <location>
        <begin position="297"/>
        <end position="301"/>
    </location>
</feature>
<evidence type="ECO:0000256" key="3">
    <source>
        <dbReference type="ARBA" id="ARBA00011738"/>
    </source>
</evidence>
<evidence type="ECO:0000256" key="1">
    <source>
        <dbReference type="ARBA" id="ARBA00003314"/>
    </source>
</evidence>
<feature type="short sequence motif" description="'HIGH' region" evidence="13">
    <location>
        <begin position="12"/>
        <end position="22"/>
    </location>
</feature>
<dbReference type="RefSeq" id="WP_244363426.1">
    <property type="nucleotide sequence ID" value="NZ_AP025593.1"/>
</dbReference>
<keyword evidence="4 13" id="KW-0963">Cytoplasm</keyword>
<feature type="domain" description="TRNA-binding" evidence="14">
    <location>
        <begin position="518"/>
        <end position="618"/>
    </location>
</feature>
<evidence type="ECO:0000256" key="11">
    <source>
        <dbReference type="ARBA" id="ARBA00023146"/>
    </source>
</evidence>
<keyword evidence="5 13" id="KW-0820">tRNA-binding</keyword>
<evidence type="ECO:0000256" key="5">
    <source>
        <dbReference type="ARBA" id="ARBA00022555"/>
    </source>
</evidence>